<evidence type="ECO:0000313" key="2">
    <source>
        <dbReference type="EMBL" id="KFG29994.1"/>
    </source>
</evidence>
<name>A0A086JCX6_TOXGO</name>
<feature type="region of interest" description="Disordered" evidence="1">
    <location>
        <begin position="51"/>
        <end position="76"/>
    </location>
</feature>
<accession>A0A086JCX6</accession>
<dbReference type="Proteomes" id="UP000028837">
    <property type="component" value="Unassembled WGS sequence"/>
</dbReference>
<reference evidence="2 3" key="1">
    <citation type="submission" date="2014-02" db="EMBL/GenBank/DDBJ databases">
        <authorList>
            <person name="Sibley D."/>
            <person name="Venepally P."/>
            <person name="Karamycheva S."/>
            <person name="Hadjithomas M."/>
            <person name="Khan A."/>
            <person name="Brunk B."/>
            <person name="Roos D."/>
            <person name="Caler E."/>
            <person name="Lorenzi H."/>
        </authorList>
    </citation>
    <scope>NUCLEOTIDE SEQUENCE [LARGE SCALE GENOMIC DNA]</scope>
    <source>
        <strain evidence="2 3">GAB2-2007-GAL-DOM2</strain>
    </source>
</reference>
<organism evidence="2 3">
    <name type="scientific">Toxoplasma gondii GAB2-2007-GAL-DOM2</name>
    <dbReference type="NCBI Taxonomy" id="1130820"/>
    <lineage>
        <taxon>Eukaryota</taxon>
        <taxon>Sar</taxon>
        <taxon>Alveolata</taxon>
        <taxon>Apicomplexa</taxon>
        <taxon>Conoidasida</taxon>
        <taxon>Coccidia</taxon>
        <taxon>Eucoccidiorida</taxon>
        <taxon>Eimeriorina</taxon>
        <taxon>Sarcocystidae</taxon>
        <taxon>Toxoplasma</taxon>
    </lineage>
</organism>
<dbReference type="EMBL" id="AHZU02001677">
    <property type="protein sequence ID" value="KFG29994.1"/>
    <property type="molecule type" value="Genomic_DNA"/>
</dbReference>
<evidence type="ECO:0000256" key="1">
    <source>
        <dbReference type="SAM" id="MobiDB-lite"/>
    </source>
</evidence>
<feature type="compositionally biased region" description="Basic residues" evidence="1">
    <location>
        <begin position="53"/>
        <end position="63"/>
    </location>
</feature>
<proteinExistence type="predicted"/>
<comment type="caution">
    <text evidence="2">The sequence shown here is derived from an EMBL/GenBank/DDBJ whole genome shotgun (WGS) entry which is preliminary data.</text>
</comment>
<sequence length="76" mass="8465">MPVSPACFAFRLVLQTSMLQPVLRGASISTLLIASWTSGYSMPNECIRSGKYSMKRSQRRYGRLQKNGRSGLSQAH</sequence>
<gene>
    <name evidence="2" type="ORF">TGDOM2_401460</name>
</gene>
<dbReference type="VEuPathDB" id="ToxoDB:TGDOM2_401460"/>
<dbReference type="AlphaFoldDB" id="A0A086JCX6"/>
<feature type="compositionally biased region" description="Polar residues" evidence="1">
    <location>
        <begin position="67"/>
        <end position="76"/>
    </location>
</feature>
<evidence type="ECO:0000313" key="3">
    <source>
        <dbReference type="Proteomes" id="UP000028837"/>
    </source>
</evidence>
<protein>
    <submittedName>
        <fullName evidence="2">Uncharacterized protein</fullName>
    </submittedName>
</protein>